<proteinExistence type="inferred from homology"/>
<dbReference type="Proteomes" id="UP001165289">
    <property type="component" value="Unassembled WGS sequence"/>
</dbReference>
<gene>
    <name evidence="2" type="ORF">LOD99_2090</name>
</gene>
<dbReference type="GO" id="GO:0003924">
    <property type="term" value="F:GTPase activity"/>
    <property type="evidence" value="ECO:0007669"/>
    <property type="project" value="InterPro"/>
</dbReference>
<dbReference type="PRINTS" id="PR00449">
    <property type="entry name" value="RASTRNSFRMNG"/>
</dbReference>
<dbReference type="PROSITE" id="PS51419">
    <property type="entry name" value="RAB"/>
    <property type="match status" value="1"/>
</dbReference>
<evidence type="ECO:0000313" key="3">
    <source>
        <dbReference type="Proteomes" id="UP001165289"/>
    </source>
</evidence>
<dbReference type="AlphaFoldDB" id="A0AAV7K3Y5"/>
<dbReference type="Gene3D" id="3.40.50.300">
    <property type="entry name" value="P-loop containing nucleotide triphosphate hydrolases"/>
    <property type="match status" value="1"/>
</dbReference>
<dbReference type="NCBIfam" id="TIGR00231">
    <property type="entry name" value="small_GTP"/>
    <property type="match status" value="1"/>
</dbReference>
<dbReference type="InterPro" id="IPR050209">
    <property type="entry name" value="Rab_GTPases_membrane_traffic"/>
</dbReference>
<dbReference type="FunFam" id="3.40.50.300:FF:001447">
    <property type="entry name" value="Ras-related protein Rab-1B"/>
    <property type="match status" value="1"/>
</dbReference>
<evidence type="ECO:0000256" key="1">
    <source>
        <dbReference type="ARBA" id="ARBA00006270"/>
    </source>
</evidence>
<comment type="caution">
    <text evidence="2">The sequence shown here is derived from an EMBL/GenBank/DDBJ whole genome shotgun (WGS) entry which is preliminary data.</text>
</comment>
<sequence>MFCSSNGAQNSSGKKKGEKWESRVLISLVGGCGVGKSHLIHSYINKNRFRRRYIHTVGVDFKSKIMMLDGNAIQLKVFDFSGTCISDPNFCYQFIRYGNIPAGLILAYDITNHTSFLDVTSWYVQLKSRARTTIPAMLVGMKADQDSRQVDEELVKSFSEQEDILCSTEVSAFDKVGCEFVFATITSLITRKYPNLKDKVKSVSTTNEIASDKLN</sequence>
<dbReference type="InterPro" id="IPR001806">
    <property type="entry name" value="Small_GTPase"/>
</dbReference>
<dbReference type="SMART" id="SM00173">
    <property type="entry name" value="RAS"/>
    <property type="match status" value="1"/>
</dbReference>
<dbReference type="CDD" id="cd00154">
    <property type="entry name" value="Rab"/>
    <property type="match status" value="1"/>
</dbReference>
<dbReference type="PANTHER" id="PTHR47979">
    <property type="entry name" value="DRAB11-RELATED"/>
    <property type="match status" value="1"/>
</dbReference>
<keyword evidence="3" id="KW-1185">Reference proteome</keyword>
<dbReference type="Pfam" id="PF00071">
    <property type="entry name" value="Ras"/>
    <property type="match status" value="1"/>
</dbReference>
<dbReference type="SUPFAM" id="SSF52540">
    <property type="entry name" value="P-loop containing nucleoside triphosphate hydrolases"/>
    <property type="match status" value="1"/>
</dbReference>
<dbReference type="SMART" id="SM00174">
    <property type="entry name" value="RHO"/>
    <property type="match status" value="1"/>
</dbReference>
<protein>
    <submittedName>
        <fullName evidence="2">Ras-related protein Rab-43</fullName>
    </submittedName>
</protein>
<dbReference type="InterPro" id="IPR027417">
    <property type="entry name" value="P-loop_NTPase"/>
</dbReference>
<organism evidence="2 3">
    <name type="scientific">Oopsacas minuta</name>
    <dbReference type="NCBI Taxonomy" id="111878"/>
    <lineage>
        <taxon>Eukaryota</taxon>
        <taxon>Metazoa</taxon>
        <taxon>Porifera</taxon>
        <taxon>Hexactinellida</taxon>
        <taxon>Hexasterophora</taxon>
        <taxon>Lyssacinosida</taxon>
        <taxon>Leucopsacidae</taxon>
        <taxon>Oopsacas</taxon>
    </lineage>
</organism>
<dbReference type="SMART" id="SM00175">
    <property type="entry name" value="RAB"/>
    <property type="match status" value="1"/>
</dbReference>
<name>A0AAV7K3Y5_9METZ</name>
<dbReference type="InterPro" id="IPR005225">
    <property type="entry name" value="Small_GTP-bd"/>
</dbReference>
<accession>A0AAV7K3Y5</accession>
<comment type="similarity">
    <text evidence="1">Belongs to the small GTPase superfamily. Rab family.</text>
</comment>
<reference evidence="2 3" key="1">
    <citation type="journal article" date="2023" name="BMC Biol.">
        <title>The compact genome of the sponge Oopsacas minuta (Hexactinellida) is lacking key metazoan core genes.</title>
        <authorList>
            <person name="Santini S."/>
            <person name="Schenkelaars Q."/>
            <person name="Jourda C."/>
            <person name="Duchesne M."/>
            <person name="Belahbib H."/>
            <person name="Rocher C."/>
            <person name="Selva M."/>
            <person name="Riesgo A."/>
            <person name="Vervoort M."/>
            <person name="Leys S.P."/>
            <person name="Kodjabachian L."/>
            <person name="Le Bivic A."/>
            <person name="Borchiellini C."/>
            <person name="Claverie J.M."/>
            <person name="Renard E."/>
        </authorList>
    </citation>
    <scope>NUCLEOTIDE SEQUENCE [LARGE SCALE GENOMIC DNA]</scope>
    <source>
        <strain evidence="2">SPO-2</strain>
    </source>
</reference>
<dbReference type="EMBL" id="JAKMXF010000188">
    <property type="protein sequence ID" value="KAI6655591.1"/>
    <property type="molecule type" value="Genomic_DNA"/>
</dbReference>
<dbReference type="GO" id="GO:0005525">
    <property type="term" value="F:GTP binding"/>
    <property type="evidence" value="ECO:0007669"/>
    <property type="project" value="InterPro"/>
</dbReference>
<evidence type="ECO:0000313" key="2">
    <source>
        <dbReference type="EMBL" id="KAI6655591.1"/>
    </source>
</evidence>